<dbReference type="InterPro" id="IPR003783">
    <property type="entry name" value="Regulatory_RecX"/>
</dbReference>
<keyword evidence="9" id="KW-1185">Reference proteome</keyword>
<dbReference type="AlphaFoldDB" id="A0A1R3T165"/>
<organism evidence="8 9">
    <name type="scientific">Proteiniphilum saccharofermentans</name>
    <dbReference type="NCBI Taxonomy" id="1642647"/>
    <lineage>
        <taxon>Bacteria</taxon>
        <taxon>Pseudomonadati</taxon>
        <taxon>Bacteroidota</taxon>
        <taxon>Bacteroidia</taxon>
        <taxon>Bacteroidales</taxon>
        <taxon>Dysgonomonadaceae</taxon>
        <taxon>Proteiniphilum</taxon>
    </lineage>
</organism>
<evidence type="ECO:0000256" key="5">
    <source>
        <dbReference type="HAMAP-Rule" id="MF_01114"/>
    </source>
</evidence>
<comment type="similarity">
    <text evidence="2 5">Belongs to the RecX family.</text>
</comment>
<dbReference type="InterPro" id="IPR053924">
    <property type="entry name" value="RecX_HTH_2nd"/>
</dbReference>
<evidence type="ECO:0000256" key="4">
    <source>
        <dbReference type="ARBA" id="ARBA00022490"/>
    </source>
</evidence>
<reference evidence="9" key="1">
    <citation type="submission" date="2016-08" db="EMBL/GenBank/DDBJ databases">
        <authorList>
            <person name="Wibberg D."/>
        </authorList>
    </citation>
    <scope>NUCLEOTIDE SEQUENCE [LARGE SCALE GENOMIC DNA]</scope>
</reference>
<sequence>MDKKGRIITEETAYARMARTCSQKECAPFDIARKLKRMELPEPVIDKIINRLKKEKFLDEKRFIRSYIHDKLHFNKWGKRKITLFLKHKQLPQELIEEGFTELSDISFSLSLQPILEKKWNSVTGKSDYEKRGKLIRYALGRGFSMEEVMACMKQMKIGDTFDETE</sequence>
<feature type="domain" description="RecX third three-helical" evidence="7">
    <location>
        <begin position="115"/>
        <end position="153"/>
    </location>
</feature>
<name>A0A1R3T165_9BACT</name>
<dbReference type="InterPro" id="IPR036388">
    <property type="entry name" value="WH-like_DNA-bd_sf"/>
</dbReference>
<comment type="function">
    <text evidence="5">Modulates RecA activity.</text>
</comment>
<dbReference type="GO" id="GO:0006282">
    <property type="term" value="P:regulation of DNA repair"/>
    <property type="evidence" value="ECO:0007669"/>
    <property type="project" value="UniProtKB-UniRule"/>
</dbReference>
<dbReference type="Pfam" id="PF02631">
    <property type="entry name" value="RecX_HTH2"/>
    <property type="match status" value="1"/>
</dbReference>
<evidence type="ECO:0000256" key="3">
    <source>
        <dbReference type="ARBA" id="ARBA00018111"/>
    </source>
</evidence>
<dbReference type="Proteomes" id="UP000187464">
    <property type="component" value="Chromosome I"/>
</dbReference>
<dbReference type="Gene3D" id="1.10.10.10">
    <property type="entry name" value="Winged helix-like DNA-binding domain superfamily/Winged helix DNA-binding domain"/>
    <property type="match status" value="2"/>
</dbReference>
<dbReference type="InterPro" id="IPR053925">
    <property type="entry name" value="RecX_HTH_3rd"/>
</dbReference>
<feature type="domain" description="RecX second three-helical" evidence="6">
    <location>
        <begin position="59"/>
        <end position="98"/>
    </location>
</feature>
<evidence type="ECO:0000313" key="8">
    <source>
        <dbReference type="EMBL" id="SCD22143.1"/>
    </source>
</evidence>
<dbReference type="PANTHER" id="PTHR33602">
    <property type="entry name" value="REGULATORY PROTEIN RECX FAMILY PROTEIN"/>
    <property type="match status" value="1"/>
</dbReference>
<dbReference type="RefSeq" id="WP_076932336.1">
    <property type="nucleotide sequence ID" value="NZ_LT605205.1"/>
</dbReference>
<gene>
    <name evidence="5" type="primary">recX</name>
    <name evidence="8" type="ORF">PSM36_3358</name>
</gene>
<protein>
    <recommendedName>
        <fullName evidence="3 5">Regulatory protein RecX</fullName>
    </recommendedName>
</protein>
<evidence type="ECO:0000256" key="2">
    <source>
        <dbReference type="ARBA" id="ARBA00009695"/>
    </source>
</evidence>
<keyword evidence="4 5" id="KW-0963">Cytoplasm</keyword>
<dbReference type="STRING" id="1642647.PSM36_3358"/>
<evidence type="ECO:0000259" key="7">
    <source>
        <dbReference type="Pfam" id="PF21981"/>
    </source>
</evidence>
<dbReference type="Pfam" id="PF21981">
    <property type="entry name" value="RecX_HTH3"/>
    <property type="match status" value="1"/>
</dbReference>
<evidence type="ECO:0000313" key="9">
    <source>
        <dbReference type="Proteomes" id="UP000187464"/>
    </source>
</evidence>
<dbReference type="HAMAP" id="MF_01114">
    <property type="entry name" value="RecX"/>
    <property type="match status" value="1"/>
</dbReference>
<dbReference type="PANTHER" id="PTHR33602:SF1">
    <property type="entry name" value="REGULATORY PROTEIN RECX FAMILY PROTEIN"/>
    <property type="match status" value="1"/>
</dbReference>
<evidence type="ECO:0000256" key="1">
    <source>
        <dbReference type="ARBA" id="ARBA00004496"/>
    </source>
</evidence>
<accession>A0A1R3T165</accession>
<dbReference type="EMBL" id="LT605205">
    <property type="protein sequence ID" value="SCD22143.1"/>
    <property type="molecule type" value="Genomic_DNA"/>
</dbReference>
<evidence type="ECO:0000259" key="6">
    <source>
        <dbReference type="Pfam" id="PF02631"/>
    </source>
</evidence>
<comment type="subcellular location">
    <subcellularLocation>
        <location evidence="1 5">Cytoplasm</location>
    </subcellularLocation>
</comment>
<dbReference type="GO" id="GO:0005737">
    <property type="term" value="C:cytoplasm"/>
    <property type="evidence" value="ECO:0007669"/>
    <property type="project" value="UniProtKB-SubCell"/>
</dbReference>
<dbReference type="KEGG" id="psac:PSM36_3358"/>
<proteinExistence type="inferred from homology"/>